<dbReference type="NCBIfam" id="TIGR01549">
    <property type="entry name" value="HAD-SF-IA-v1"/>
    <property type="match status" value="1"/>
</dbReference>
<dbReference type="OrthoDB" id="9802350at2"/>
<dbReference type="SFLD" id="SFLDG01135">
    <property type="entry name" value="C1.5.6:_HAD__Beta-PGM__Phospha"/>
    <property type="match status" value="1"/>
</dbReference>
<dbReference type="PRINTS" id="PR00413">
    <property type="entry name" value="HADHALOGNASE"/>
</dbReference>
<dbReference type="Pfam" id="PF00702">
    <property type="entry name" value="Hydrolase"/>
    <property type="match status" value="1"/>
</dbReference>
<dbReference type="Gene3D" id="1.10.150.240">
    <property type="entry name" value="Putative phosphatase, domain 2"/>
    <property type="match status" value="1"/>
</dbReference>
<dbReference type="Proteomes" id="UP000215214">
    <property type="component" value="Chromosome TJEJU"/>
</dbReference>
<dbReference type="InterPro" id="IPR052550">
    <property type="entry name" value="Pyrimidine_5'-ntase_YjjG"/>
</dbReference>
<dbReference type="NCBIfam" id="TIGR01509">
    <property type="entry name" value="HAD-SF-IA-v3"/>
    <property type="match status" value="1"/>
</dbReference>
<dbReference type="RefSeq" id="WP_095074065.1">
    <property type="nucleotide sequence ID" value="NZ_LT899436.1"/>
</dbReference>
<dbReference type="InterPro" id="IPR023198">
    <property type="entry name" value="PGP-like_dom2"/>
</dbReference>
<dbReference type="InterPro" id="IPR006439">
    <property type="entry name" value="HAD-SF_hydro_IA"/>
</dbReference>
<proteinExistence type="predicted"/>
<dbReference type="InterPro" id="IPR036412">
    <property type="entry name" value="HAD-like_sf"/>
</dbReference>
<accession>A0A238UET9</accession>
<dbReference type="CDD" id="cd04305">
    <property type="entry name" value="HAD_Neu5Ac-Pase_like"/>
    <property type="match status" value="1"/>
</dbReference>
<dbReference type="EMBL" id="LT899436">
    <property type="protein sequence ID" value="SNR17098.1"/>
    <property type="molecule type" value="Genomic_DNA"/>
</dbReference>
<dbReference type="PANTHER" id="PTHR47478">
    <property type="match status" value="1"/>
</dbReference>
<dbReference type="SUPFAM" id="SSF56784">
    <property type="entry name" value="HAD-like"/>
    <property type="match status" value="1"/>
</dbReference>
<reference evidence="1 2" key="1">
    <citation type="submission" date="2017-07" db="EMBL/GenBank/DDBJ databases">
        <authorList>
            <person name="Sun Z.S."/>
            <person name="Albrecht U."/>
            <person name="Echele G."/>
            <person name="Lee C.C."/>
        </authorList>
    </citation>
    <scope>NUCLEOTIDE SEQUENCE [LARGE SCALE GENOMIC DNA]</scope>
    <source>
        <strain evidence="2">type strain: KCTC 22618</strain>
    </source>
</reference>
<dbReference type="NCBIfam" id="TIGR02254">
    <property type="entry name" value="YjjG_YfnB"/>
    <property type="match status" value="1"/>
</dbReference>
<dbReference type="GO" id="GO:0008253">
    <property type="term" value="F:5'-nucleotidase activity"/>
    <property type="evidence" value="ECO:0007669"/>
    <property type="project" value="InterPro"/>
</dbReference>
<sequence>MTGIAHIFFDLDHTLWDFDQNSSLTFQQIFKEQNITLDLNEFLEVYIPLNLQYWKLYREEKIAKEELRYRRLKDVFDTLNFNASDALIDQVSEDYIKYLSDYNFLIDGTLEILEYLKPKYKLHIITNGFKEVQHKKLMKSGIRDFFDLIVTSESVGVKKPNPKIFNFALKEVNSKPENCIMVGDSLEADVMGAKNLGIQPIFYDPKQEETVENNVLTIRSLLEIKQFL</sequence>
<keyword evidence="1" id="KW-0378">Hydrolase</keyword>
<evidence type="ECO:0000313" key="2">
    <source>
        <dbReference type="Proteomes" id="UP000215214"/>
    </source>
</evidence>
<name>A0A238UET9_9FLAO</name>
<dbReference type="Gene3D" id="3.40.50.1000">
    <property type="entry name" value="HAD superfamily/HAD-like"/>
    <property type="match status" value="1"/>
</dbReference>
<dbReference type="SFLD" id="SFLDS00003">
    <property type="entry name" value="Haloacid_Dehalogenase"/>
    <property type="match status" value="1"/>
</dbReference>
<evidence type="ECO:0000313" key="1">
    <source>
        <dbReference type="EMBL" id="SNR17098.1"/>
    </source>
</evidence>
<dbReference type="KEGG" id="tje:TJEJU_3454"/>
<keyword evidence="2" id="KW-1185">Reference proteome</keyword>
<dbReference type="PANTHER" id="PTHR47478:SF1">
    <property type="entry name" value="PYRIMIDINE 5'-NUCLEOTIDASE YJJG"/>
    <property type="match status" value="1"/>
</dbReference>
<dbReference type="AlphaFoldDB" id="A0A238UET9"/>
<organism evidence="1 2">
    <name type="scientific">Tenacibaculum jejuense</name>
    <dbReference type="NCBI Taxonomy" id="584609"/>
    <lineage>
        <taxon>Bacteria</taxon>
        <taxon>Pseudomonadati</taxon>
        <taxon>Bacteroidota</taxon>
        <taxon>Flavobacteriia</taxon>
        <taxon>Flavobacteriales</taxon>
        <taxon>Flavobacteriaceae</taxon>
        <taxon>Tenacibaculum</taxon>
    </lineage>
</organism>
<gene>
    <name evidence="1" type="ORF">TJEJU_3454</name>
</gene>
<dbReference type="SFLD" id="SFLDG01129">
    <property type="entry name" value="C1.5:_HAD__Beta-PGM__Phosphata"/>
    <property type="match status" value="1"/>
</dbReference>
<dbReference type="InterPro" id="IPR023214">
    <property type="entry name" value="HAD_sf"/>
</dbReference>
<dbReference type="InterPro" id="IPR011951">
    <property type="entry name" value="HAD-SF_hydro_IA_YjjG/PynA"/>
</dbReference>
<protein>
    <submittedName>
        <fullName evidence="1">Haloacid dehalogenase-like hydrolase</fullName>
    </submittedName>
</protein>